<evidence type="ECO:0000256" key="3">
    <source>
        <dbReference type="ARBA" id="ARBA00022525"/>
    </source>
</evidence>
<dbReference type="GO" id="GO:0005179">
    <property type="term" value="F:hormone activity"/>
    <property type="evidence" value="ECO:0007669"/>
    <property type="project" value="UniProtKB-KW"/>
</dbReference>
<dbReference type="PANTHER" id="PTHR39112">
    <property type="entry name" value="PROTEIN RALF-LIKE 27-RELATED"/>
    <property type="match status" value="1"/>
</dbReference>
<evidence type="ECO:0000313" key="9">
    <source>
        <dbReference type="Proteomes" id="UP001293254"/>
    </source>
</evidence>
<dbReference type="GO" id="GO:0005576">
    <property type="term" value="C:extracellular region"/>
    <property type="evidence" value="ECO:0007669"/>
    <property type="project" value="UniProtKB-SubCell"/>
</dbReference>
<dbReference type="PROSITE" id="PS51257">
    <property type="entry name" value="PROKAR_LIPOPROTEIN"/>
    <property type="match status" value="1"/>
</dbReference>
<evidence type="ECO:0000313" key="8">
    <source>
        <dbReference type="EMBL" id="KAK4417575.1"/>
    </source>
</evidence>
<keyword evidence="9" id="KW-1185">Reference proteome</keyword>
<accession>A0AAE2CD14</accession>
<keyword evidence="5 7" id="KW-0732">Signal</keyword>
<comment type="caution">
    <text evidence="8">The sequence shown here is derived from an EMBL/GenBank/DDBJ whole genome shotgun (WGS) entry which is preliminary data.</text>
</comment>
<evidence type="ECO:0000256" key="4">
    <source>
        <dbReference type="ARBA" id="ARBA00022702"/>
    </source>
</evidence>
<keyword evidence="4" id="KW-0372">Hormone</keyword>
<dbReference type="InterPro" id="IPR039252">
    <property type="entry name" value="RALFL27"/>
</dbReference>
<feature type="signal peptide" evidence="7">
    <location>
        <begin position="1"/>
        <end position="29"/>
    </location>
</feature>
<evidence type="ECO:0008006" key="10">
    <source>
        <dbReference type="Google" id="ProtNLM"/>
    </source>
</evidence>
<reference evidence="8" key="2">
    <citation type="journal article" date="2024" name="Plant">
        <title>Genomic evolution and insights into agronomic trait innovations of Sesamum species.</title>
        <authorList>
            <person name="Miao H."/>
            <person name="Wang L."/>
            <person name="Qu L."/>
            <person name="Liu H."/>
            <person name="Sun Y."/>
            <person name="Le M."/>
            <person name="Wang Q."/>
            <person name="Wei S."/>
            <person name="Zheng Y."/>
            <person name="Lin W."/>
            <person name="Duan Y."/>
            <person name="Cao H."/>
            <person name="Xiong S."/>
            <person name="Wang X."/>
            <person name="Wei L."/>
            <person name="Li C."/>
            <person name="Ma Q."/>
            <person name="Ju M."/>
            <person name="Zhao R."/>
            <person name="Li G."/>
            <person name="Mu C."/>
            <person name="Tian Q."/>
            <person name="Mei H."/>
            <person name="Zhang T."/>
            <person name="Gao T."/>
            <person name="Zhang H."/>
        </authorList>
    </citation>
    <scope>NUCLEOTIDE SEQUENCE</scope>
    <source>
        <strain evidence="8">3651</strain>
    </source>
</reference>
<protein>
    <recommendedName>
        <fullName evidence="10">Rapid ALkalinization Factor</fullName>
    </recommendedName>
</protein>
<comment type="similarity">
    <text evidence="2">Belongs to the plant rapid alkalinization factor (RALF) family.</text>
</comment>
<evidence type="ECO:0000256" key="7">
    <source>
        <dbReference type="SAM" id="SignalP"/>
    </source>
</evidence>
<dbReference type="Pfam" id="PF05498">
    <property type="entry name" value="RALF"/>
    <property type="match status" value="1"/>
</dbReference>
<keyword evidence="6" id="KW-1015">Disulfide bond</keyword>
<gene>
    <name evidence="8" type="ORF">Salat_2170200</name>
</gene>
<feature type="chain" id="PRO_5042294203" description="Rapid ALkalinization Factor" evidence="7">
    <location>
        <begin position="30"/>
        <end position="105"/>
    </location>
</feature>
<dbReference type="EMBL" id="JACGWO010000009">
    <property type="protein sequence ID" value="KAK4417575.1"/>
    <property type="molecule type" value="Genomic_DNA"/>
</dbReference>
<keyword evidence="3" id="KW-0964">Secreted</keyword>
<dbReference type="Proteomes" id="UP001293254">
    <property type="component" value="Unassembled WGS sequence"/>
</dbReference>
<evidence type="ECO:0000256" key="6">
    <source>
        <dbReference type="ARBA" id="ARBA00023157"/>
    </source>
</evidence>
<sequence length="105" mass="11849">MATTLKMNACIYMCVWLLLISCLNETADCSNSTSGHGWRIADDEAELVSEISRRILAGKRVISYDSMKQNKEYCDANAYSSCIGSPNKFYNNRPCDYKNLCDRNA</sequence>
<dbReference type="AlphaFoldDB" id="A0AAE2CD14"/>
<name>A0AAE2CD14_9LAMI</name>
<evidence type="ECO:0000256" key="2">
    <source>
        <dbReference type="ARBA" id="ARBA00009178"/>
    </source>
</evidence>
<comment type="subcellular location">
    <subcellularLocation>
        <location evidence="1">Secreted</location>
    </subcellularLocation>
</comment>
<evidence type="ECO:0000256" key="5">
    <source>
        <dbReference type="ARBA" id="ARBA00022729"/>
    </source>
</evidence>
<proteinExistence type="inferred from homology"/>
<dbReference type="InterPro" id="IPR008801">
    <property type="entry name" value="RALF"/>
</dbReference>
<reference evidence="8" key="1">
    <citation type="submission" date="2020-06" db="EMBL/GenBank/DDBJ databases">
        <authorList>
            <person name="Li T."/>
            <person name="Hu X."/>
            <person name="Zhang T."/>
            <person name="Song X."/>
            <person name="Zhang H."/>
            <person name="Dai N."/>
            <person name="Sheng W."/>
            <person name="Hou X."/>
            <person name="Wei L."/>
        </authorList>
    </citation>
    <scope>NUCLEOTIDE SEQUENCE</scope>
    <source>
        <strain evidence="8">3651</strain>
        <tissue evidence="8">Leaf</tissue>
    </source>
</reference>
<organism evidence="8 9">
    <name type="scientific">Sesamum alatum</name>
    <dbReference type="NCBI Taxonomy" id="300844"/>
    <lineage>
        <taxon>Eukaryota</taxon>
        <taxon>Viridiplantae</taxon>
        <taxon>Streptophyta</taxon>
        <taxon>Embryophyta</taxon>
        <taxon>Tracheophyta</taxon>
        <taxon>Spermatophyta</taxon>
        <taxon>Magnoliopsida</taxon>
        <taxon>eudicotyledons</taxon>
        <taxon>Gunneridae</taxon>
        <taxon>Pentapetalae</taxon>
        <taxon>asterids</taxon>
        <taxon>lamiids</taxon>
        <taxon>Lamiales</taxon>
        <taxon>Pedaliaceae</taxon>
        <taxon>Sesamum</taxon>
    </lineage>
</organism>
<evidence type="ECO:0000256" key="1">
    <source>
        <dbReference type="ARBA" id="ARBA00004613"/>
    </source>
</evidence>
<dbReference type="PANTHER" id="PTHR39112:SF1">
    <property type="entry name" value="PROTEIN RALF-LIKE 27"/>
    <property type="match status" value="1"/>
</dbReference>